<evidence type="ECO:0000256" key="1">
    <source>
        <dbReference type="SAM" id="Phobius"/>
    </source>
</evidence>
<sequence>MKKNSKIFGWLWSLVVIASLSLIIRANIANVSGLILLVSSFVLVTGIYLKKEQPKILASPNNLILLGLIVIIIMVIAKVILALGEVWPHL</sequence>
<comment type="caution">
    <text evidence="2">The sequence shown here is derived from an EMBL/GenBank/DDBJ whole genome shotgun (WGS) entry which is preliminary data.</text>
</comment>
<keyword evidence="1" id="KW-0812">Transmembrane</keyword>
<feature type="transmembrane region" description="Helical" evidence="1">
    <location>
        <begin position="7"/>
        <end position="24"/>
    </location>
</feature>
<feature type="non-terminal residue" evidence="2">
    <location>
        <position position="90"/>
    </location>
</feature>
<keyword evidence="1" id="KW-1133">Transmembrane helix</keyword>
<dbReference type="AlphaFoldDB" id="X1BP19"/>
<dbReference type="EMBL" id="BART01012826">
    <property type="protein sequence ID" value="GAG85818.1"/>
    <property type="molecule type" value="Genomic_DNA"/>
</dbReference>
<proteinExistence type="predicted"/>
<protein>
    <submittedName>
        <fullName evidence="2">Uncharacterized protein</fullName>
    </submittedName>
</protein>
<name>X1BP19_9ZZZZ</name>
<organism evidence="2">
    <name type="scientific">marine sediment metagenome</name>
    <dbReference type="NCBI Taxonomy" id="412755"/>
    <lineage>
        <taxon>unclassified sequences</taxon>
        <taxon>metagenomes</taxon>
        <taxon>ecological metagenomes</taxon>
    </lineage>
</organism>
<feature type="transmembrane region" description="Helical" evidence="1">
    <location>
        <begin position="61"/>
        <end position="84"/>
    </location>
</feature>
<accession>X1BP19</accession>
<gene>
    <name evidence="2" type="ORF">S01H4_26550</name>
</gene>
<keyword evidence="1" id="KW-0472">Membrane</keyword>
<evidence type="ECO:0000313" key="2">
    <source>
        <dbReference type="EMBL" id="GAG85818.1"/>
    </source>
</evidence>
<reference evidence="2" key="1">
    <citation type="journal article" date="2014" name="Front. Microbiol.">
        <title>High frequency of phylogenetically diverse reductive dehalogenase-homologous genes in deep subseafloor sedimentary metagenomes.</title>
        <authorList>
            <person name="Kawai M."/>
            <person name="Futagami T."/>
            <person name="Toyoda A."/>
            <person name="Takaki Y."/>
            <person name="Nishi S."/>
            <person name="Hori S."/>
            <person name="Arai W."/>
            <person name="Tsubouchi T."/>
            <person name="Morono Y."/>
            <person name="Uchiyama I."/>
            <person name="Ito T."/>
            <person name="Fujiyama A."/>
            <person name="Inagaki F."/>
            <person name="Takami H."/>
        </authorList>
    </citation>
    <scope>NUCLEOTIDE SEQUENCE</scope>
    <source>
        <strain evidence="2">Expedition CK06-06</strain>
    </source>
</reference>
<feature type="transmembrane region" description="Helical" evidence="1">
    <location>
        <begin position="30"/>
        <end position="49"/>
    </location>
</feature>